<evidence type="ECO:0000313" key="1">
    <source>
        <dbReference type="EMBL" id="MCK6263581.1"/>
    </source>
</evidence>
<accession>A0A9X1XIU4</accession>
<dbReference type="Pfam" id="PF11869">
    <property type="entry name" value="DUF3389"/>
    <property type="match status" value="1"/>
</dbReference>
<name>A0A9X1XIU4_9VIBR</name>
<keyword evidence="2" id="KW-1185">Reference proteome</keyword>
<comment type="caution">
    <text evidence="1">The sequence shown here is derived from an EMBL/GenBank/DDBJ whole genome shotgun (WGS) entry which is preliminary data.</text>
</comment>
<proteinExistence type="predicted"/>
<reference evidence="1" key="1">
    <citation type="submission" date="2021-11" db="EMBL/GenBank/DDBJ databases">
        <title>Vibrio ZSDE26 sp. nov. and Vibrio ZSDZ34 sp. nov., isolated from coastal seawater in Qingdao.</title>
        <authorList>
            <person name="Zhang P."/>
        </authorList>
    </citation>
    <scope>NUCLEOTIDE SEQUENCE</scope>
    <source>
        <strain evidence="1">ZSDE26</strain>
    </source>
</reference>
<dbReference type="EMBL" id="JAJHVV010000005">
    <property type="protein sequence ID" value="MCK6263581.1"/>
    <property type="molecule type" value="Genomic_DNA"/>
</dbReference>
<sequence>MIIEFSKGKIIVTPHELTVRVDGEHHIALQAISDAVTLMGKGANVVIANDSSCKWTLKLDNEQQLKEISDVLGCAIID</sequence>
<dbReference type="InterPro" id="IPR021811">
    <property type="entry name" value="DUF3389"/>
</dbReference>
<organism evidence="1 2">
    <name type="scientific">Vibrio amylolyticus</name>
    <dbReference type="NCBI Taxonomy" id="2847292"/>
    <lineage>
        <taxon>Bacteria</taxon>
        <taxon>Pseudomonadati</taxon>
        <taxon>Pseudomonadota</taxon>
        <taxon>Gammaproteobacteria</taxon>
        <taxon>Vibrionales</taxon>
        <taxon>Vibrionaceae</taxon>
        <taxon>Vibrio</taxon>
    </lineage>
</organism>
<gene>
    <name evidence="1" type="ORF">KP803_09885</name>
</gene>
<protein>
    <submittedName>
        <fullName evidence="1">DUF3389 domain-containing protein</fullName>
    </submittedName>
</protein>
<dbReference type="RefSeq" id="WP_248008660.1">
    <property type="nucleotide sequence ID" value="NZ_JAJHVV010000005.1"/>
</dbReference>
<evidence type="ECO:0000313" key="2">
    <source>
        <dbReference type="Proteomes" id="UP001139559"/>
    </source>
</evidence>
<dbReference type="Proteomes" id="UP001139559">
    <property type="component" value="Unassembled WGS sequence"/>
</dbReference>
<dbReference type="AlphaFoldDB" id="A0A9X1XIU4"/>